<keyword evidence="2" id="KW-1185">Reference proteome</keyword>
<accession>A0ACC3A1Z0</accession>
<proteinExistence type="predicted"/>
<sequence length="299" mass="33462">MANISVLLIGASGTLGEPLLKELLHQKSSFARIAILTTPDRAHKFHNLDVEVIASSLYDPLAYKGFTHVISAVGNSLMILQSAMIEAAIAAGVRHFYASEWNSDIAQKEIYDMRYFRDKQAIRAFLRAKAAATPGFQYTIMITAIFTEWSVDGFYGFNHEKNTAQLYGLPDRRVGVTSIPDIARYTIDSLQLKFDGPERTLRVQGWTGKLSELIAALEVARGRKYHVTYIDIKEAQEKQEEARLIGDDLQEMMFSIKGLLTSGYGVADGAGALNNQLFTFKPEQPLQTFQRVFLAETKR</sequence>
<evidence type="ECO:0000313" key="1">
    <source>
        <dbReference type="EMBL" id="KAJ9654187.1"/>
    </source>
</evidence>
<comment type="caution">
    <text evidence="1">The sequence shown here is derived from an EMBL/GenBank/DDBJ whole genome shotgun (WGS) entry which is preliminary data.</text>
</comment>
<organism evidence="1 2">
    <name type="scientific">Neophaeococcomyces mojaviensis</name>
    <dbReference type="NCBI Taxonomy" id="3383035"/>
    <lineage>
        <taxon>Eukaryota</taxon>
        <taxon>Fungi</taxon>
        <taxon>Dikarya</taxon>
        <taxon>Ascomycota</taxon>
        <taxon>Pezizomycotina</taxon>
        <taxon>Eurotiomycetes</taxon>
        <taxon>Chaetothyriomycetidae</taxon>
        <taxon>Chaetothyriales</taxon>
        <taxon>Chaetothyriales incertae sedis</taxon>
        <taxon>Neophaeococcomyces</taxon>
    </lineage>
</organism>
<name>A0ACC3A1Z0_9EURO</name>
<reference evidence="1" key="1">
    <citation type="submission" date="2022-10" db="EMBL/GenBank/DDBJ databases">
        <title>Culturing micro-colonial fungi from biological soil crusts in the Mojave desert and describing Neophaeococcomyces mojavensis, and introducing the new genera and species Taxawa tesnikishii.</title>
        <authorList>
            <person name="Kurbessoian T."/>
            <person name="Stajich J.E."/>
        </authorList>
    </citation>
    <scope>NUCLEOTIDE SEQUENCE</scope>
    <source>
        <strain evidence="1">JES_112</strain>
    </source>
</reference>
<protein>
    <submittedName>
        <fullName evidence="1">Uncharacterized protein</fullName>
    </submittedName>
</protein>
<dbReference type="EMBL" id="JAPDRQ010000129">
    <property type="protein sequence ID" value="KAJ9654187.1"/>
    <property type="molecule type" value="Genomic_DNA"/>
</dbReference>
<dbReference type="Proteomes" id="UP001172386">
    <property type="component" value="Unassembled WGS sequence"/>
</dbReference>
<evidence type="ECO:0000313" key="2">
    <source>
        <dbReference type="Proteomes" id="UP001172386"/>
    </source>
</evidence>
<gene>
    <name evidence="1" type="ORF">H2198_006751</name>
</gene>